<organism evidence="5 6">
    <name type="scientific">Cylindrobasidium torrendii FP15055 ss-10</name>
    <dbReference type="NCBI Taxonomy" id="1314674"/>
    <lineage>
        <taxon>Eukaryota</taxon>
        <taxon>Fungi</taxon>
        <taxon>Dikarya</taxon>
        <taxon>Basidiomycota</taxon>
        <taxon>Agaricomycotina</taxon>
        <taxon>Agaricomycetes</taxon>
        <taxon>Agaricomycetidae</taxon>
        <taxon>Agaricales</taxon>
        <taxon>Marasmiineae</taxon>
        <taxon>Physalacriaceae</taxon>
        <taxon>Cylindrobasidium</taxon>
    </lineage>
</organism>
<dbReference type="InterPro" id="IPR000456">
    <property type="entry name" value="Ribosomal_bL17"/>
</dbReference>
<dbReference type="Proteomes" id="UP000054007">
    <property type="component" value="Unassembled WGS sequence"/>
</dbReference>
<dbReference type="GO" id="GO:0006412">
    <property type="term" value="P:translation"/>
    <property type="evidence" value="ECO:0007669"/>
    <property type="project" value="InterPro"/>
</dbReference>
<dbReference type="NCBIfam" id="TIGR00059">
    <property type="entry name" value="L17"/>
    <property type="match status" value="1"/>
</dbReference>
<evidence type="ECO:0000256" key="1">
    <source>
        <dbReference type="ARBA" id="ARBA00008777"/>
    </source>
</evidence>
<dbReference type="GO" id="GO:0005762">
    <property type="term" value="C:mitochondrial large ribosomal subunit"/>
    <property type="evidence" value="ECO:0007669"/>
    <property type="project" value="TreeGrafter"/>
</dbReference>
<keyword evidence="3 4" id="KW-0687">Ribonucleoprotein</keyword>
<dbReference type="Pfam" id="PF01196">
    <property type="entry name" value="Ribosomal_L17"/>
    <property type="match status" value="1"/>
</dbReference>
<protein>
    <submittedName>
        <fullName evidence="5">Mitochondrial ribosomal protein L17</fullName>
    </submittedName>
</protein>
<name>A0A0D7AX69_9AGAR</name>
<gene>
    <name evidence="5" type="ORF">CYLTODRAFT_383604</name>
</gene>
<dbReference type="SUPFAM" id="SSF64263">
    <property type="entry name" value="Prokaryotic ribosomal protein L17"/>
    <property type="match status" value="1"/>
</dbReference>
<keyword evidence="6" id="KW-1185">Reference proteome</keyword>
<dbReference type="STRING" id="1314674.A0A0D7AX69"/>
<comment type="similarity">
    <text evidence="1 4">Belongs to the bacterial ribosomal protein bL17 family.</text>
</comment>
<sequence>MKHGVAFRKFSRTMSHRDLMLRNLVTSLLEHEQIQTTLPKAKDAARLAEKIISLGKRNDAFALTRARAFLLKEEVVPKLFGTFAKRYAERPGGYTRIHKYGNRFGDNAPMAILELVDNPRDLRFDVTSRTVGWEMLKEELKRKKPTDIIQTGVRGVHPIVEKENKLKFGEAGVLRSKTRWNLQKVLRYRGPQGLSDLTKKAREYADHVLATRVASDTLKEVREVKAGQALPGDTRSAKQIANGALGVQKQAPSDSHILSVKRMFGRATEEPAPL</sequence>
<dbReference type="EMBL" id="KN880783">
    <property type="protein sequence ID" value="KIY62454.1"/>
    <property type="molecule type" value="Genomic_DNA"/>
</dbReference>
<evidence type="ECO:0000256" key="4">
    <source>
        <dbReference type="RuleBase" id="RU000660"/>
    </source>
</evidence>
<dbReference type="HAMAP" id="MF_01368">
    <property type="entry name" value="Ribosomal_bL17"/>
    <property type="match status" value="1"/>
</dbReference>
<dbReference type="GO" id="GO:0003735">
    <property type="term" value="F:structural constituent of ribosome"/>
    <property type="evidence" value="ECO:0007669"/>
    <property type="project" value="InterPro"/>
</dbReference>
<dbReference type="OrthoDB" id="275000at2759"/>
<evidence type="ECO:0000256" key="2">
    <source>
        <dbReference type="ARBA" id="ARBA00022980"/>
    </source>
</evidence>
<dbReference type="InterPro" id="IPR036373">
    <property type="entry name" value="Ribosomal_bL17_sf"/>
</dbReference>
<dbReference type="PANTHER" id="PTHR14413:SF16">
    <property type="entry name" value="LARGE RIBOSOMAL SUBUNIT PROTEIN BL17M"/>
    <property type="match status" value="1"/>
</dbReference>
<reference evidence="5 6" key="1">
    <citation type="journal article" date="2015" name="Fungal Genet. Biol.">
        <title>Evolution of novel wood decay mechanisms in Agaricales revealed by the genome sequences of Fistulina hepatica and Cylindrobasidium torrendii.</title>
        <authorList>
            <person name="Floudas D."/>
            <person name="Held B.W."/>
            <person name="Riley R."/>
            <person name="Nagy L.G."/>
            <person name="Koehler G."/>
            <person name="Ransdell A.S."/>
            <person name="Younus H."/>
            <person name="Chow J."/>
            <person name="Chiniquy J."/>
            <person name="Lipzen A."/>
            <person name="Tritt A."/>
            <person name="Sun H."/>
            <person name="Haridas S."/>
            <person name="LaButti K."/>
            <person name="Ohm R.A."/>
            <person name="Kues U."/>
            <person name="Blanchette R.A."/>
            <person name="Grigoriev I.V."/>
            <person name="Minto R.E."/>
            <person name="Hibbett D.S."/>
        </authorList>
    </citation>
    <scope>NUCLEOTIDE SEQUENCE [LARGE SCALE GENOMIC DNA]</scope>
    <source>
        <strain evidence="5 6">FP15055 ss-10</strain>
    </source>
</reference>
<keyword evidence="2 4" id="KW-0689">Ribosomal protein</keyword>
<evidence type="ECO:0000313" key="5">
    <source>
        <dbReference type="EMBL" id="KIY62454.1"/>
    </source>
</evidence>
<dbReference type="AlphaFoldDB" id="A0A0D7AX69"/>
<evidence type="ECO:0000256" key="3">
    <source>
        <dbReference type="ARBA" id="ARBA00023274"/>
    </source>
</evidence>
<dbReference type="Gene3D" id="3.90.1030.10">
    <property type="entry name" value="Ribosomal protein L17"/>
    <property type="match status" value="1"/>
</dbReference>
<proteinExistence type="inferred from homology"/>
<accession>A0A0D7AX69</accession>
<dbReference type="PANTHER" id="PTHR14413">
    <property type="entry name" value="RIBOSOMAL PROTEIN L17"/>
    <property type="match status" value="1"/>
</dbReference>
<evidence type="ECO:0000313" key="6">
    <source>
        <dbReference type="Proteomes" id="UP000054007"/>
    </source>
</evidence>